<dbReference type="Pfam" id="PF00075">
    <property type="entry name" value="RNase_H"/>
    <property type="match status" value="1"/>
</dbReference>
<dbReference type="RefSeq" id="WP_170214638.1">
    <property type="nucleotide sequence ID" value="NZ_BAAAWM010000001.1"/>
</dbReference>
<name>A0ABQ0RMW5_GLUNI</name>
<keyword evidence="3" id="KW-1185">Reference proteome</keyword>
<comment type="caution">
    <text evidence="2">The sequence shown here is derived from an EMBL/GenBank/DDBJ whole genome shotgun (WGS) entry which is preliminary data.</text>
</comment>
<feature type="domain" description="RNase H type-1" evidence="1">
    <location>
        <begin position="179"/>
        <end position="311"/>
    </location>
</feature>
<organism evidence="2 3">
    <name type="scientific">Glutamicibacter nicotianae</name>
    <name type="common">Arthrobacter nicotianae</name>
    <dbReference type="NCBI Taxonomy" id="37929"/>
    <lineage>
        <taxon>Bacteria</taxon>
        <taxon>Bacillati</taxon>
        <taxon>Actinomycetota</taxon>
        <taxon>Actinomycetes</taxon>
        <taxon>Micrococcales</taxon>
        <taxon>Micrococcaceae</taxon>
        <taxon>Glutamicibacter</taxon>
    </lineage>
</organism>
<evidence type="ECO:0000313" key="3">
    <source>
        <dbReference type="Proteomes" id="UP000316242"/>
    </source>
</evidence>
<evidence type="ECO:0000313" key="2">
    <source>
        <dbReference type="EMBL" id="GEC13133.1"/>
    </source>
</evidence>
<reference evidence="2 3" key="1">
    <citation type="submission" date="2019-06" db="EMBL/GenBank/DDBJ databases">
        <title>Whole genome shotgun sequence of Glutamicibacter nicotianae NBRC 14234.</title>
        <authorList>
            <person name="Hosoyama A."/>
            <person name="Uohara A."/>
            <person name="Ohji S."/>
            <person name="Ichikawa N."/>
        </authorList>
    </citation>
    <scope>NUCLEOTIDE SEQUENCE [LARGE SCALE GENOMIC DNA]</scope>
    <source>
        <strain evidence="2 3">NBRC 14234</strain>
    </source>
</reference>
<dbReference type="InterPro" id="IPR036397">
    <property type="entry name" value="RNaseH_sf"/>
</dbReference>
<proteinExistence type="predicted"/>
<dbReference type="Proteomes" id="UP000316242">
    <property type="component" value="Unassembled WGS sequence"/>
</dbReference>
<dbReference type="EMBL" id="BJNE01000009">
    <property type="protein sequence ID" value="GEC13133.1"/>
    <property type="molecule type" value="Genomic_DNA"/>
</dbReference>
<dbReference type="InterPro" id="IPR012337">
    <property type="entry name" value="RNaseH-like_sf"/>
</dbReference>
<dbReference type="SUPFAM" id="SSF53098">
    <property type="entry name" value="Ribonuclease H-like"/>
    <property type="match status" value="1"/>
</dbReference>
<accession>A0ABQ0RMW5</accession>
<evidence type="ECO:0000259" key="1">
    <source>
        <dbReference type="PROSITE" id="PS50879"/>
    </source>
</evidence>
<dbReference type="PROSITE" id="PS50879">
    <property type="entry name" value="RNASE_H_1"/>
    <property type="match status" value="1"/>
</dbReference>
<dbReference type="Gene3D" id="3.30.420.10">
    <property type="entry name" value="Ribonuclease H-like superfamily/Ribonuclease H"/>
    <property type="match status" value="1"/>
</dbReference>
<protein>
    <recommendedName>
        <fullName evidence="1">RNase H type-1 domain-containing protein</fullName>
    </recommendedName>
</protein>
<dbReference type="InterPro" id="IPR002156">
    <property type="entry name" value="RNaseH_domain"/>
</dbReference>
<gene>
    <name evidence="2" type="ORF">ANI01nite_23360</name>
</gene>
<sequence>MLVSVPRPQMPIALEPDGVRRLAGVQRQPQPSRLIAVLGRSAFIRDAKGNKQQYVPFAEQIIERKHLAKRSTHGLHFDFALTLCDFVNRPLLTLTGTAAYGELDKAILQAIAEFSGTSKISQPSSIDLLFQEDDDLGTAELSMNPVFCLNPSWQFGLDLGIANQANSQALAPLVQEYQTNLPVVAYTDGSLPRNRKFRSAGAMVKSQGHWASAISPKYYIRDTLLAESTGALLALSHAPLDADLTIFSDSRALVKVVNDLVHGRQRSAKVHHEVHEGLEQRTGRTRACWVRGHNGNRHNEAANRMALLMSRHFSVRINPQLTQSRMTKIVLEELSQQALAA</sequence>